<comment type="caution">
    <text evidence="1">The sequence shown here is derived from an EMBL/GenBank/DDBJ whole genome shotgun (WGS) entry which is preliminary data.</text>
</comment>
<dbReference type="EMBL" id="NWTM01000001">
    <property type="protein sequence ID" value="RYC43754.1"/>
    <property type="molecule type" value="Genomic_DNA"/>
</dbReference>
<dbReference type="Proteomes" id="UP001138460">
    <property type="component" value="Unassembled WGS sequence"/>
</dbReference>
<gene>
    <name evidence="1" type="ORF">CLR69_01500</name>
</gene>
<reference evidence="1 2" key="1">
    <citation type="journal article" date="2018" name="Syst. Appl. Microbiol.">
        <title>Pectobacterium zantedeschiae sp. nov. a new species of a soft rot pathogen isolated from Calla lily (Zantedeschia spp.).</title>
        <authorList>
            <person name="Waleron M."/>
            <person name="Misztak A."/>
            <person name="Waleron M."/>
            <person name="Franczuk M."/>
            <person name="Jonca J."/>
            <person name="Wielgomas B."/>
            <person name="Mikicinski A."/>
            <person name="Popovic T."/>
            <person name="Waleron K."/>
        </authorList>
    </citation>
    <scope>NUCLEOTIDE SEQUENCE [LARGE SCALE GENOMIC DNA]</scope>
    <source>
        <strain evidence="1 2">9M</strain>
    </source>
</reference>
<evidence type="ECO:0000313" key="2">
    <source>
        <dbReference type="Proteomes" id="UP001138460"/>
    </source>
</evidence>
<organism evidence="1 2">
    <name type="scientific">Pectobacterium zantedeschiae</name>
    <dbReference type="NCBI Taxonomy" id="2034769"/>
    <lineage>
        <taxon>Bacteria</taxon>
        <taxon>Pseudomonadati</taxon>
        <taxon>Pseudomonadota</taxon>
        <taxon>Gammaproteobacteria</taxon>
        <taxon>Enterobacterales</taxon>
        <taxon>Pectobacteriaceae</taxon>
        <taxon>Pectobacterium</taxon>
    </lineage>
</organism>
<proteinExistence type="predicted"/>
<keyword evidence="2" id="KW-1185">Reference proteome</keyword>
<evidence type="ECO:0000313" key="1">
    <source>
        <dbReference type="EMBL" id="RYC43754.1"/>
    </source>
</evidence>
<sequence length="87" mass="9904">MSCVVNVGTIYTRHTSSCMCVGCVHSPESLTQVSSSGFPLLPTAFLKLELFRVYCFKYERYECYLFSTPTITIFISSFHATMKIRLL</sequence>
<protein>
    <submittedName>
        <fullName evidence="1">Uncharacterized protein</fullName>
    </submittedName>
</protein>
<name>A0A9X8JII4_9GAMM</name>
<dbReference type="AlphaFoldDB" id="A0A9X8JII4"/>
<accession>A0A9X8JII4</accession>